<dbReference type="PANTHER" id="PTHR43479">
    <property type="entry name" value="ACREF/ENVCD OPERON REPRESSOR-RELATED"/>
    <property type="match status" value="1"/>
</dbReference>
<dbReference type="EMBL" id="SMAG01000008">
    <property type="protein sequence ID" value="TCS93218.1"/>
    <property type="molecule type" value="Genomic_DNA"/>
</dbReference>
<accession>A0A4R3L2W9</accession>
<name>A0A4R3L2W9_9BACL</name>
<dbReference type="PRINTS" id="PR00455">
    <property type="entry name" value="HTHTETR"/>
</dbReference>
<keyword evidence="5" id="KW-1185">Reference proteome</keyword>
<dbReference type="OrthoDB" id="2373640at2"/>
<dbReference type="SUPFAM" id="SSF46689">
    <property type="entry name" value="Homeodomain-like"/>
    <property type="match status" value="1"/>
</dbReference>
<proteinExistence type="predicted"/>
<dbReference type="Proteomes" id="UP000294937">
    <property type="component" value="Unassembled WGS sequence"/>
</dbReference>
<reference evidence="4 5" key="1">
    <citation type="submission" date="2019-03" db="EMBL/GenBank/DDBJ databases">
        <title>Genomic Encyclopedia of Type Strains, Phase IV (KMG-IV): sequencing the most valuable type-strain genomes for metagenomic binning, comparative biology and taxonomic classification.</title>
        <authorList>
            <person name="Goeker M."/>
        </authorList>
    </citation>
    <scope>NUCLEOTIDE SEQUENCE [LARGE SCALE GENOMIC DNA]</scope>
    <source>
        <strain evidence="4 5">DSM 45707</strain>
    </source>
</reference>
<evidence type="ECO:0000313" key="4">
    <source>
        <dbReference type="EMBL" id="TCS93218.1"/>
    </source>
</evidence>
<dbReference type="Gene3D" id="1.10.357.10">
    <property type="entry name" value="Tetracycline Repressor, domain 2"/>
    <property type="match status" value="1"/>
</dbReference>
<dbReference type="InterPro" id="IPR009057">
    <property type="entry name" value="Homeodomain-like_sf"/>
</dbReference>
<dbReference type="PROSITE" id="PS01081">
    <property type="entry name" value="HTH_TETR_1"/>
    <property type="match status" value="1"/>
</dbReference>
<comment type="caution">
    <text evidence="4">The sequence shown here is derived from an EMBL/GenBank/DDBJ whole genome shotgun (WGS) entry which is preliminary data.</text>
</comment>
<sequence length="197" mass="22977">MPRTPEESERIRQITKEKIYLAALELFIQQGYHATSISEVSKQANISKGLIYHYFKGKEDLLATIIETRIREITDVMEQALAKETPTEQIRSIVEGAMDHVWKKPEAHQFFLHMQTQPKSDQVLTKYSQMLIEEAARQFELQCKIFEKLGVKEPVKRSLYFSSSLQGIMLMISTYPQQFPIEEIKKQMIQEFCTLEA</sequence>
<keyword evidence="1 2" id="KW-0238">DNA-binding</keyword>
<dbReference type="RefSeq" id="WP_131925929.1">
    <property type="nucleotide sequence ID" value="NZ_SMAG01000008.1"/>
</dbReference>
<dbReference type="PANTHER" id="PTHR43479:SF11">
    <property type="entry name" value="ACREF_ENVCD OPERON REPRESSOR-RELATED"/>
    <property type="match status" value="1"/>
</dbReference>
<feature type="domain" description="HTH tetR-type" evidence="3">
    <location>
        <begin position="13"/>
        <end position="73"/>
    </location>
</feature>
<dbReference type="Pfam" id="PF00440">
    <property type="entry name" value="TetR_N"/>
    <property type="match status" value="1"/>
</dbReference>
<evidence type="ECO:0000313" key="5">
    <source>
        <dbReference type="Proteomes" id="UP000294937"/>
    </source>
</evidence>
<dbReference type="InterPro" id="IPR001647">
    <property type="entry name" value="HTH_TetR"/>
</dbReference>
<dbReference type="GO" id="GO:0003677">
    <property type="term" value="F:DNA binding"/>
    <property type="evidence" value="ECO:0007669"/>
    <property type="project" value="UniProtKB-UniRule"/>
</dbReference>
<dbReference type="PROSITE" id="PS50977">
    <property type="entry name" value="HTH_TETR_2"/>
    <property type="match status" value="1"/>
</dbReference>
<dbReference type="InterPro" id="IPR023772">
    <property type="entry name" value="DNA-bd_HTH_TetR-type_CS"/>
</dbReference>
<dbReference type="InterPro" id="IPR050624">
    <property type="entry name" value="HTH-type_Tx_Regulator"/>
</dbReference>
<protein>
    <submittedName>
        <fullName evidence="4">TetR family transcriptional regulator</fullName>
    </submittedName>
</protein>
<evidence type="ECO:0000256" key="1">
    <source>
        <dbReference type="ARBA" id="ARBA00023125"/>
    </source>
</evidence>
<organism evidence="4 5">
    <name type="scientific">Hazenella coriacea</name>
    <dbReference type="NCBI Taxonomy" id="1179467"/>
    <lineage>
        <taxon>Bacteria</taxon>
        <taxon>Bacillati</taxon>
        <taxon>Bacillota</taxon>
        <taxon>Bacilli</taxon>
        <taxon>Bacillales</taxon>
        <taxon>Thermoactinomycetaceae</taxon>
        <taxon>Hazenella</taxon>
    </lineage>
</organism>
<dbReference type="AlphaFoldDB" id="A0A4R3L2W9"/>
<feature type="DNA-binding region" description="H-T-H motif" evidence="2">
    <location>
        <begin position="36"/>
        <end position="55"/>
    </location>
</feature>
<evidence type="ECO:0000256" key="2">
    <source>
        <dbReference type="PROSITE-ProRule" id="PRU00335"/>
    </source>
</evidence>
<evidence type="ECO:0000259" key="3">
    <source>
        <dbReference type="PROSITE" id="PS50977"/>
    </source>
</evidence>
<gene>
    <name evidence="4" type="ORF">EDD58_10832</name>
</gene>